<dbReference type="EMBL" id="RPFW01000007">
    <property type="protein sequence ID" value="TVZ01215.1"/>
    <property type="molecule type" value="Genomic_DNA"/>
</dbReference>
<name>A0A6P2BSU0_9ACTN</name>
<sequence length="122" mass="12161">MGGAGVLALAAIGAVIVVPRLVGPTDPGCKEYSGPAITAYNKTINDLNAQASQATLTADMTAAISSLNTAIGKAHSTTVKAALTGLLTDLKGVQADVSKGSVPTKTVDTLNNASNYADQVCS</sequence>
<reference evidence="1 2" key="1">
    <citation type="submission" date="2018-11" db="EMBL/GenBank/DDBJ databases">
        <title>Trebonia kvetii gen.nov., sp.nov., a novel acidophilic actinobacterium, and proposal of the new actinobacterial family Treboniaceae fam. nov.</title>
        <authorList>
            <person name="Rapoport D."/>
            <person name="Sagova-Mareckova M."/>
            <person name="Sedlacek I."/>
            <person name="Provaznik J."/>
            <person name="Kralova S."/>
            <person name="Pavlinic D."/>
            <person name="Benes V."/>
            <person name="Kopecky J."/>
        </authorList>
    </citation>
    <scope>NUCLEOTIDE SEQUENCE [LARGE SCALE GENOMIC DNA]</scope>
    <source>
        <strain evidence="1 2">15Tr583</strain>
    </source>
</reference>
<evidence type="ECO:0000313" key="1">
    <source>
        <dbReference type="EMBL" id="TVZ01215.1"/>
    </source>
</evidence>
<proteinExistence type="predicted"/>
<gene>
    <name evidence="1" type="ORF">EAS64_33595</name>
</gene>
<dbReference type="Proteomes" id="UP000460272">
    <property type="component" value="Unassembled WGS sequence"/>
</dbReference>
<accession>A0A6P2BSU0</accession>
<organism evidence="1 2">
    <name type="scientific">Trebonia kvetii</name>
    <dbReference type="NCBI Taxonomy" id="2480626"/>
    <lineage>
        <taxon>Bacteria</taxon>
        <taxon>Bacillati</taxon>
        <taxon>Actinomycetota</taxon>
        <taxon>Actinomycetes</taxon>
        <taxon>Streptosporangiales</taxon>
        <taxon>Treboniaceae</taxon>
        <taxon>Trebonia</taxon>
    </lineage>
</organism>
<protein>
    <submittedName>
        <fullName evidence="1">Uncharacterized protein</fullName>
    </submittedName>
</protein>
<comment type="caution">
    <text evidence="1">The sequence shown here is derived from an EMBL/GenBank/DDBJ whole genome shotgun (WGS) entry which is preliminary data.</text>
</comment>
<dbReference type="AlphaFoldDB" id="A0A6P2BSU0"/>
<evidence type="ECO:0000313" key="2">
    <source>
        <dbReference type="Proteomes" id="UP000460272"/>
    </source>
</evidence>
<keyword evidence="2" id="KW-1185">Reference proteome</keyword>